<name>A0ABW9QUJ4_9ACTN</name>
<evidence type="ECO:0000313" key="1">
    <source>
        <dbReference type="EMBL" id="MST33156.1"/>
    </source>
</evidence>
<proteinExistence type="predicted"/>
<keyword evidence="2" id="KW-1185">Reference proteome</keyword>
<comment type="caution">
    <text evidence="1">The sequence shown here is derived from an EMBL/GenBank/DDBJ whole genome shotgun (WGS) entry which is preliminary data.</text>
</comment>
<gene>
    <name evidence="1" type="ORF">GHK86_10545</name>
</gene>
<sequence>MALPDHVRHAQRRIAVLDGVYRRALLGLEAAQERKAEVLADADRHVRAARDRAEQAVAEMARQLSVPLTAELVDLPVREVRRIARAHPAPGDGRSEP</sequence>
<dbReference type="EMBL" id="WJHE01000502">
    <property type="protein sequence ID" value="MST33156.1"/>
    <property type="molecule type" value="Genomic_DNA"/>
</dbReference>
<dbReference type="Proteomes" id="UP000437736">
    <property type="component" value="Unassembled WGS sequence"/>
</dbReference>
<evidence type="ECO:0000313" key="2">
    <source>
        <dbReference type="Proteomes" id="UP000437736"/>
    </source>
</evidence>
<reference evidence="1 2" key="1">
    <citation type="submission" date="2019-11" db="EMBL/GenBank/DDBJ databases">
        <title>Acidiferrimicrobium australis gen. nov., sp. nov., an acidophilic and obligately heterotrophic, member of the Actinobacteria that catalyses dissimilatory oxido- reduction of iron isolated from metal-rich acidic water in Chile.</title>
        <authorList>
            <person name="Gonzalez D."/>
            <person name="Huber K."/>
            <person name="Hedrich S."/>
            <person name="Rojas-Villalobos C."/>
            <person name="Quatrini R."/>
            <person name="Dinamarca M.A."/>
            <person name="Schwarz A."/>
            <person name="Canales C."/>
            <person name="Nancucheo I."/>
        </authorList>
    </citation>
    <scope>NUCLEOTIDE SEQUENCE [LARGE SCALE GENOMIC DNA]</scope>
    <source>
        <strain evidence="1 2">USS-CCA1</strain>
    </source>
</reference>
<protein>
    <submittedName>
        <fullName evidence="1">Uncharacterized protein</fullName>
    </submittedName>
</protein>
<accession>A0ABW9QUJ4</accession>
<organism evidence="1 2">
    <name type="scientific">Acidiferrimicrobium australe</name>
    <dbReference type="NCBI Taxonomy" id="2664430"/>
    <lineage>
        <taxon>Bacteria</taxon>
        <taxon>Bacillati</taxon>
        <taxon>Actinomycetota</taxon>
        <taxon>Acidimicrobiia</taxon>
        <taxon>Acidimicrobiales</taxon>
        <taxon>Acidimicrobiaceae</taxon>
        <taxon>Acidiferrimicrobium</taxon>
    </lineage>
</organism>